<dbReference type="AlphaFoldDB" id="A0A839QMU3"/>
<name>A0A839QMU3_9MICC</name>
<dbReference type="RefSeq" id="WP_183512767.1">
    <property type="nucleotide sequence ID" value="NZ_BAABGK010000040.1"/>
</dbReference>
<keyword evidence="2" id="KW-1185">Reference proteome</keyword>
<comment type="caution">
    <text evidence="1">The sequence shown here is derived from an EMBL/GenBank/DDBJ whole genome shotgun (WGS) entry which is preliminary data.</text>
</comment>
<reference evidence="1 2" key="1">
    <citation type="submission" date="2020-08" db="EMBL/GenBank/DDBJ databases">
        <title>Sequencing the genomes of 1000 actinobacteria strains.</title>
        <authorList>
            <person name="Klenk H.-P."/>
        </authorList>
    </citation>
    <scope>NUCLEOTIDE SEQUENCE [LARGE SCALE GENOMIC DNA]</scope>
    <source>
        <strain evidence="1 2">DSM 22826</strain>
    </source>
</reference>
<sequence length="51" mass="5414">MTLPAHIADVGFRERENAFAVCDHGAAAVELGVDERAEGALCFEGLIKIEA</sequence>
<accession>A0A839QMU3</accession>
<dbReference type="Proteomes" id="UP000523000">
    <property type="component" value="Unassembled WGS sequence"/>
</dbReference>
<proteinExistence type="predicted"/>
<gene>
    <name evidence="1" type="ORF">E9229_003464</name>
</gene>
<dbReference type="EMBL" id="JACHVS010000002">
    <property type="protein sequence ID" value="MBB2997217.1"/>
    <property type="molecule type" value="Genomic_DNA"/>
</dbReference>
<protein>
    <submittedName>
        <fullName evidence="1">Uncharacterized protein</fullName>
    </submittedName>
</protein>
<organism evidence="1 2">
    <name type="scientific">Paeniglutamicibacter cryotolerans</name>
    <dbReference type="NCBI Taxonomy" id="670079"/>
    <lineage>
        <taxon>Bacteria</taxon>
        <taxon>Bacillati</taxon>
        <taxon>Actinomycetota</taxon>
        <taxon>Actinomycetes</taxon>
        <taxon>Micrococcales</taxon>
        <taxon>Micrococcaceae</taxon>
        <taxon>Paeniglutamicibacter</taxon>
    </lineage>
</organism>
<evidence type="ECO:0000313" key="1">
    <source>
        <dbReference type="EMBL" id="MBB2997217.1"/>
    </source>
</evidence>
<evidence type="ECO:0000313" key="2">
    <source>
        <dbReference type="Proteomes" id="UP000523000"/>
    </source>
</evidence>